<comment type="caution">
    <text evidence="1">The sequence shown here is derived from an EMBL/GenBank/DDBJ whole genome shotgun (WGS) entry which is preliminary data.</text>
</comment>
<evidence type="ECO:0000313" key="2">
    <source>
        <dbReference type="Proteomes" id="UP000241769"/>
    </source>
</evidence>
<dbReference type="InParanoid" id="A0A2P6MPY9"/>
<dbReference type="Proteomes" id="UP000241769">
    <property type="component" value="Unassembled WGS sequence"/>
</dbReference>
<name>A0A2P6MPY9_9EUKA</name>
<protein>
    <submittedName>
        <fullName evidence="1">Uncharacterized protein</fullName>
    </submittedName>
</protein>
<gene>
    <name evidence="1" type="ORF">PROFUN_16652</name>
</gene>
<evidence type="ECO:0000313" key="1">
    <source>
        <dbReference type="EMBL" id="PRP73757.1"/>
    </source>
</evidence>
<sequence>MRESTQMSRLIHGLEKEKWSNQWLSLILRLVVTLCIVTAPSIGRLGQVWSIVELIPLGVIYFEEALCQASPYKTKATGRSCPFDIQQTLVIEIFYSVVGSPSNYVGRAK</sequence>
<proteinExistence type="predicted"/>
<organism evidence="1 2">
    <name type="scientific">Planoprotostelium fungivorum</name>
    <dbReference type="NCBI Taxonomy" id="1890364"/>
    <lineage>
        <taxon>Eukaryota</taxon>
        <taxon>Amoebozoa</taxon>
        <taxon>Evosea</taxon>
        <taxon>Variosea</taxon>
        <taxon>Cavosteliida</taxon>
        <taxon>Cavosteliaceae</taxon>
        <taxon>Planoprotostelium</taxon>
    </lineage>
</organism>
<dbReference type="AlphaFoldDB" id="A0A2P6MPY9"/>
<reference evidence="1 2" key="1">
    <citation type="journal article" date="2018" name="Genome Biol. Evol.">
        <title>Multiple Roots of Fruiting Body Formation in Amoebozoa.</title>
        <authorList>
            <person name="Hillmann F."/>
            <person name="Forbes G."/>
            <person name="Novohradska S."/>
            <person name="Ferling I."/>
            <person name="Riege K."/>
            <person name="Groth M."/>
            <person name="Westermann M."/>
            <person name="Marz M."/>
            <person name="Spaller T."/>
            <person name="Winckler T."/>
            <person name="Schaap P."/>
            <person name="Glockner G."/>
        </authorList>
    </citation>
    <scope>NUCLEOTIDE SEQUENCE [LARGE SCALE GENOMIC DNA]</scope>
    <source>
        <strain evidence="1 2">Jena</strain>
    </source>
</reference>
<dbReference type="EMBL" id="MDYQ01000552">
    <property type="protein sequence ID" value="PRP73757.1"/>
    <property type="molecule type" value="Genomic_DNA"/>
</dbReference>
<accession>A0A2P6MPY9</accession>
<keyword evidence="2" id="KW-1185">Reference proteome</keyword>